<dbReference type="AlphaFoldDB" id="A0A8J2T985"/>
<evidence type="ECO:0000256" key="1">
    <source>
        <dbReference type="SAM" id="MobiDB-lite"/>
    </source>
</evidence>
<dbReference type="InterPro" id="IPR024274">
    <property type="entry name" value="APC9"/>
</dbReference>
<evidence type="ECO:0000313" key="2">
    <source>
        <dbReference type="EMBL" id="CDF90533.1"/>
    </source>
</evidence>
<evidence type="ECO:0000313" key="3">
    <source>
        <dbReference type="Proteomes" id="UP000019375"/>
    </source>
</evidence>
<dbReference type="GO" id="GO:0005680">
    <property type="term" value="C:anaphase-promoting complex"/>
    <property type="evidence" value="ECO:0007669"/>
    <property type="project" value="InterPro"/>
</dbReference>
<name>A0A8J2T985_ZYGB2</name>
<protein>
    <submittedName>
        <fullName evidence="2">ZYBA0S07-03202g1_1</fullName>
    </submittedName>
</protein>
<sequence>MSRTGKPNVKAKDNSSSVDGSLFQLPTVPTWRTPKVKSSQNPYSRYNSVTPLRRPSTLLIHHLEQPAFSSAGAAVDQTEQQETVGQLSLKDDAEYDFSPFSEKSLLRESKIEAFLQAERAAHCLIFHKGGHCNSDADKYRPDFDCDCEDTDGEETKIHEYRYKDNGPLLLTVPGCSKHDLNQLLNKNHMRQRPNVRRIDEILNHEFNALKSFWGESELPTSLERNHLHEQYLLLQQEQKEIARYRTILRTQKVHSLGGAMPDSQN</sequence>
<proteinExistence type="predicted"/>
<dbReference type="Proteomes" id="UP000019375">
    <property type="component" value="Unassembled WGS sequence"/>
</dbReference>
<dbReference type="EMBL" id="HG316460">
    <property type="protein sequence ID" value="CDF90533.1"/>
    <property type="molecule type" value="Genomic_DNA"/>
</dbReference>
<accession>A0A8J2T985</accession>
<dbReference type="OrthoDB" id="4061647at2759"/>
<gene>
    <name evidence="2" type="ORF">BN860_03202g</name>
</gene>
<keyword evidence="3" id="KW-1185">Reference proteome</keyword>
<reference evidence="3" key="1">
    <citation type="journal article" date="2013" name="Genome Announc.">
        <title>Genome sequence of the food spoilage yeast Zygosaccharomyces bailii CLIB 213(T).</title>
        <authorList>
            <person name="Galeote V."/>
            <person name="Bigey F."/>
            <person name="Devillers H."/>
            <person name="Neuveglise C."/>
            <person name="Dequin S."/>
        </authorList>
    </citation>
    <scope>NUCLEOTIDE SEQUENCE [LARGE SCALE GENOMIC DNA]</scope>
    <source>
        <strain evidence="3">CLIB 213 / ATCC 58445 / CBS 680 / CCRC 21525 / NBRC 1098 / NCYC 1416 / NRRL Y-2227</strain>
    </source>
</reference>
<organism evidence="2 3">
    <name type="scientific">Zygosaccharomyces bailii (strain CLIB 213 / ATCC 58445 / CBS 680 / BCRC 21525 / NBRC 1098 / NCYC 1416 / NRRL Y-2227)</name>
    <dbReference type="NCBI Taxonomy" id="1333698"/>
    <lineage>
        <taxon>Eukaryota</taxon>
        <taxon>Fungi</taxon>
        <taxon>Dikarya</taxon>
        <taxon>Ascomycota</taxon>
        <taxon>Saccharomycotina</taxon>
        <taxon>Saccharomycetes</taxon>
        <taxon>Saccharomycetales</taxon>
        <taxon>Saccharomycetaceae</taxon>
        <taxon>Zygosaccharomyces</taxon>
    </lineage>
</organism>
<feature type="region of interest" description="Disordered" evidence="1">
    <location>
        <begin position="1"/>
        <end position="25"/>
    </location>
</feature>
<dbReference type="Pfam" id="PF12856">
    <property type="entry name" value="ANAPC9"/>
    <property type="match status" value="1"/>
</dbReference>